<reference evidence="2 3" key="1">
    <citation type="submission" date="2017-08" db="EMBL/GenBank/DDBJ databases">
        <authorList>
            <person name="de Groot N.N."/>
        </authorList>
    </citation>
    <scope>NUCLEOTIDE SEQUENCE [LARGE SCALE GENOMIC DNA]</scope>
    <source>
        <strain evidence="2 3">JA575</strain>
    </source>
</reference>
<dbReference type="InterPro" id="IPR007948">
    <property type="entry name" value="DUF736"/>
</dbReference>
<dbReference type="RefSeq" id="WP_114360573.1">
    <property type="nucleotide sequence ID" value="NZ_QRDT01000031.1"/>
</dbReference>
<organism evidence="2 3">
    <name type="scientific">Rhodopseudomonas pentothenatexigens</name>
    <dbReference type="NCBI Taxonomy" id="999699"/>
    <lineage>
        <taxon>Bacteria</taxon>
        <taxon>Pseudomonadati</taxon>
        <taxon>Pseudomonadota</taxon>
        <taxon>Alphaproteobacteria</taxon>
        <taxon>Hyphomicrobiales</taxon>
        <taxon>Nitrobacteraceae</taxon>
        <taxon>Rhodopseudomonas</taxon>
    </lineage>
</organism>
<evidence type="ECO:0000313" key="3">
    <source>
        <dbReference type="Proteomes" id="UP000252631"/>
    </source>
</evidence>
<evidence type="ECO:0000313" key="4">
    <source>
        <dbReference type="Proteomes" id="UP000256343"/>
    </source>
</evidence>
<protein>
    <submittedName>
        <fullName evidence="1">Uncharacterized protein (DUF736 family)</fullName>
    </submittedName>
</protein>
<gene>
    <name evidence="1" type="ORF">BJ125_13133</name>
    <name evidence="2" type="ORF">SAMN05892882_13133</name>
</gene>
<dbReference type="AlphaFoldDB" id="A0A336JTS9"/>
<dbReference type="Pfam" id="PF05284">
    <property type="entry name" value="DUF736"/>
    <property type="match status" value="1"/>
</dbReference>
<evidence type="ECO:0000313" key="2">
    <source>
        <dbReference type="EMBL" id="SSW93177.1"/>
    </source>
</evidence>
<name>A0A336JTS9_9BRAD</name>
<dbReference type="EMBL" id="QRDT01000031">
    <property type="protein sequence ID" value="RED25565.1"/>
    <property type="molecule type" value="Genomic_DNA"/>
</dbReference>
<evidence type="ECO:0000313" key="1">
    <source>
        <dbReference type="EMBL" id="RED25565.1"/>
    </source>
</evidence>
<dbReference type="Proteomes" id="UP000252631">
    <property type="component" value="Unassembled WGS sequence"/>
</dbReference>
<proteinExistence type="predicted"/>
<reference evidence="1 4" key="2">
    <citation type="submission" date="2018-07" db="EMBL/GenBank/DDBJ databases">
        <title>Genomic Encyclopedia of Archaeal and Bacterial Type Strains, Phase II (KMG-II): from individual species to whole genera.</title>
        <authorList>
            <person name="Goeker M."/>
        </authorList>
    </citation>
    <scope>NUCLEOTIDE SEQUENCE [LARGE SCALE GENOMIC DNA]</scope>
    <source>
        <strain evidence="1 4">JA575</strain>
    </source>
</reference>
<keyword evidence="4" id="KW-1185">Reference proteome</keyword>
<sequence>MIIGNFTYDKKADTYAGDITTLTFQRGEVQIRPAEKTGAAKEPDYRIVTQTPNGTVEFGAAWDRKSEAGKSFLSVQIDDPALGEPLNAALFVTENGKGATLIWSRYKKKTVSD</sequence>
<dbReference type="Proteomes" id="UP000256343">
    <property type="component" value="Unassembled WGS sequence"/>
</dbReference>
<dbReference type="OrthoDB" id="9800788at2"/>
<accession>A0A336JTS9</accession>
<dbReference type="EMBL" id="UFQQ01000031">
    <property type="protein sequence ID" value="SSW93177.1"/>
    <property type="molecule type" value="Genomic_DNA"/>
</dbReference>